<proteinExistence type="inferred from homology"/>
<feature type="repeat" description="PPR" evidence="3">
    <location>
        <begin position="150"/>
        <end position="184"/>
    </location>
</feature>
<evidence type="ECO:0000313" key="4">
    <source>
        <dbReference type="EMBL" id="KAK3013795.1"/>
    </source>
</evidence>
<feature type="repeat" description="PPR" evidence="3">
    <location>
        <begin position="220"/>
        <end position="254"/>
    </location>
</feature>
<evidence type="ECO:0000256" key="2">
    <source>
        <dbReference type="ARBA" id="ARBA00022737"/>
    </source>
</evidence>
<dbReference type="Proteomes" id="UP001188597">
    <property type="component" value="Unassembled WGS sequence"/>
</dbReference>
<keyword evidence="2" id="KW-0677">Repeat</keyword>
<dbReference type="InterPro" id="IPR002885">
    <property type="entry name" value="PPR_rpt"/>
</dbReference>
<sequence>MGSYKTGDRTFYSLIESYANLGDFGSLEKVFDQMKRERRAFIEKNFIFLFRAYGKANLHEKAVNMFDRMVDEFNCRQTVRSFNSVLNVIIQAGHFHRALDFHDYVLRSRNSVSPNVLTFNLVIKAMCKVGLIDRAIGAFREMPVCKCLPDVFTYCTLMDGLCKESRIDEAVALLDEMQIEGCFPSPVTFNVLINGLCKKGDLARAAKLVENMFLKGCVPNEVTYNTLLHGLCLKGKLEKAISLLDRMVSSKCVPNDVTYGTIMNGLVKQGRAVDGACVLVSMEERGHRANEHPHLIDGLLHSDYLKVGEQVKNHMACESEPRNWMLELDYD</sequence>
<comment type="caution">
    <text evidence="4">The sequence shown here is derived from an EMBL/GenBank/DDBJ whole genome shotgun (WGS) entry which is preliminary data.</text>
</comment>
<reference evidence="4" key="1">
    <citation type="submission" date="2022-12" db="EMBL/GenBank/DDBJ databases">
        <title>Draft genome assemblies for two species of Escallonia (Escalloniales).</title>
        <authorList>
            <person name="Chanderbali A."/>
            <person name="Dervinis C."/>
            <person name="Anghel I."/>
            <person name="Soltis D."/>
            <person name="Soltis P."/>
            <person name="Zapata F."/>
        </authorList>
    </citation>
    <scope>NUCLEOTIDE SEQUENCE</scope>
    <source>
        <strain evidence="4">UCBG64.0493</strain>
        <tissue evidence="4">Leaf</tissue>
    </source>
</reference>
<dbReference type="PROSITE" id="PS51375">
    <property type="entry name" value="PPR"/>
    <property type="match status" value="5"/>
</dbReference>
<feature type="repeat" description="PPR" evidence="3">
    <location>
        <begin position="115"/>
        <end position="149"/>
    </location>
</feature>
<dbReference type="Pfam" id="PF01535">
    <property type="entry name" value="PPR"/>
    <property type="match status" value="2"/>
</dbReference>
<dbReference type="Pfam" id="PF12854">
    <property type="entry name" value="PPR_1"/>
    <property type="match status" value="1"/>
</dbReference>
<name>A0AA88VRR5_9ASTE</name>
<dbReference type="Pfam" id="PF13041">
    <property type="entry name" value="PPR_2"/>
    <property type="match status" value="2"/>
</dbReference>
<accession>A0AA88VRR5</accession>
<dbReference type="NCBIfam" id="TIGR00756">
    <property type="entry name" value="PPR"/>
    <property type="match status" value="7"/>
</dbReference>
<dbReference type="PANTHER" id="PTHR47941">
    <property type="entry name" value="PENTATRICOPEPTIDE REPEAT-CONTAINING PROTEIN 3, MITOCHONDRIAL"/>
    <property type="match status" value="1"/>
</dbReference>
<dbReference type="Gene3D" id="1.25.40.10">
    <property type="entry name" value="Tetratricopeptide repeat domain"/>
    <property type="match status" value="2"/>
</dbReference>
<keyword evidence="5" id="KW-1185">Reference proteome</keyword>
<feature type="repeat" description="PPR" evidence="3">
    <location>
        <begin position="185"/>
        <end position="219"/>
    </location>
</feature>
<organism evidence="4 5">
    <name type="scientific">Escallonia herrerae</name>
    <dbReference type="NCBI Taxonomy" id="1293975"/>
    <lineage>
        <taxon>Eukaryota</taxon>
        <taxon>Viridiplantae</taxon>
        <taxon>Streptophyta</taxon>
        <taxon>Embryophyta</taxon>
        <taxon>Tracheophyta</taxon>
        <taxon>Spermatophyta</taxon>
        <taxon>Magnoliopsida</taxon>
        <taxon>eudicotyledons</taxon>
        <taxon>Gunneridae</taxon>
        <taxon>Pentapetalae</taxon>
        <taxon>asterids</taxon>
        <taxon>campanulids</taxon>
        <taxon>Escalloniales</taxon>
        <taxon>Escalloniaceae</taxon>
        <taxon>Escallonia</taxon>
    </lineage>
</organism>
<dbReference type="EMBL" id="JAVXUP010001268">
    <property type="protein sequence ID" value="KAK3013795.1"/>
    <property type="molecule type" value="Genomic_DNA"/>
</dbReference>
<comment type="similarity">
    <text evidence="1">Belongs to the PPR family. P subfamily.</text>
</comment>
<protein>
    <recommendedName>
        <fullName evidence="6">Pentatricopeptide repeat-containing protein</fullName>
    </recommendedName>
</protein>
<evidence type="ECO:0000256" key="3">
    <source>
        <dbReference type="PROSITE-ProRule" id="PRU00708"/>
    </source>
</evidence>
<dbReference type="InterPro" id="IPR011990">
    <property type="entry name" value="TPR-like_helical_dom_sf"/>
</dbReference>
<evidence type="ECO:0000313" key="5">
    <source>
        <dbReference type="Proteomes" id="UP001188597"/>
    </source>
</evidence>
<dbReference type="AlphaFoldDB" id="A0AA88VRR5"/>
<gene>
    <name evidence="4" type="ORF">RJ639_009009</name>
</gene>
<feature type="repeat" description="PPR" evidence="3">
    <location>
        <begin position="255"/>
        <end position="289"/>
    </location>
</feature>
<evidence type="ECO:0008006" key="6">
    <source>
        <dbReference type="Google" id="ProtNLM"/>
    </source>
</evidence>
<evidence type="ECO:0000256" key="1">
    <source>
        <dbReference type="ARBA" id="ARBA00007626"/>
    </source>
</evidence>